<dbReference type="EMBL" id="AP018046">
    <property type="protein sequence ID" value="BAX55476.1"/>
    <property type="molecule type" value="Genomic_DNA"/>
</dbReference>
<name>A0A1V1VDM3_PHODP</name>
<gene>
    <name evidence="2" type="ORF">IC627_20835</name>
    <name evidence="1" type="ORF">PDPUS_2_00890</name>
</gene>
<reference evidence="1" key="1">
    <citation type="journal article" date="2017" name="Genome Announc.">
        <title>Whole-Genome Sequence of Photobacterium damselae subsp. piscicida Strain 91-197, Isolated from Hybrid Striped Bass (Morone sp.) in the United States.</title>
        <authorList>
            <person name="Teru Y."/>
            <person name="Hikima J."/>
            <person name="Kono T."/>
            <person name="Sakai M."/>
            <person name="Takano T."/>
            <person name="Hawke J.P."/>
            <person name="Takeyama H."/>
            <person name="Aoki T."/>
        </authorList>
    </citation>
    <scope>NUCLEOTIDE SEQUENCE</scope>
    <source>
        <strain evidence="1">91-197</strain>
    </source>
</reference>
<dbReference type="RefSeq" id="WP_005304671.1">
    <property type="nucleotide sequence ID" value="NZ_AP018046.1"/>
</dbReference>
<reference evidence="2 4" key="3">
    <citation type="submission" date="2020-09" db="EMBL/GenBank/DDBJ databases">
        <title>Complete, closed and curated genome sequences of Photobacterium damselae subsp. piscicida isolates from Australia indicate localised evolution and additional plasmid-borne pathogenicity mechanisms.</title>
        <authorList>
            <person name="Baseggio L."/>
            <person name="Silayeva O."/>
            <person name="Buller N."/>
            <person name="Landos M."/>
            <person name="Engelstaedter J."/>
            <person name="Barnes A.C."/>
        </authorList>
    </citation>
    <scope>NUCLEOTIDE SEQUENCE [LARGE SCALE GENOMIC DNA]</scope>
    <source>
        <strain evidence="2 4">AS-16-0540-1</strain>
    </source>
</reference>
<dbReference type="Proteomes" id="UP000218676">
    <property type="component" value="Chromosome 2"/>
</dbReference>
<accession>A0A1V1VDM3</accession>
<reference evidence="3" key="2">
    <citation type="submission" date="2017-05" db="EMBL/GenBank/DDBJ databases">
        <title>Whole genome sequence of fish pathogenic bacteria, Photobacterium damselae subsp. piscicida, strain 91-197, isolated from hybrid striped bass (Morone sp.) in USA.</title>
        <authorList>
            <person name="Teru Y."/>
            <person name="Hikima J."/>
            <person name="Kono T."/>
            <person name="Sakai M."/>
            <person name="Takano T."/>
            <person name="Hawke J.P."/>
            <person name="Takeyama H."/>
            <person name="Aoki T."/>
        </authorList>
    </citation>
    <scope>NUCLEOTIDE SEQUENCE [LARGE SCALE GENOMIC DNA]</scope>
    <source>
        <strain evidence="3">91-197</strain>
    </source>
</reference>
<dbReference type="EMBL" id="CP061855">
    <property type="protein sequence ID" value="QOD58214.1"/>
    <property type="molecule type" value="Genomic_DNA"/>
</dbReference>
<dbReference type="AlphaFoldDB" id="A0A1V1VDM3"/>
<protein>
    <submittedName>
        <fullName evidence="2">Uncharacterized protein</fullName>
    </submittedName>
</protein>
<evidence type="ECO:0000313" key="3">
    <source>
        <dbReference type="Proteomes" id="UP000218676"/>
    </source>
</evidence>
<organism evidence="2 4">
    <name type="scientific">Photobacterium damsela subsp. piscicida</name>
    <name type="common">Pasteurella piscicida</name>
    <dbReference type="NCBI Taxonomy" id="38294"/>
    <lineage>
        <taxon>Bacteria</taxon>
        <taxon>Pseudomonadati</taxon>
        <taxon>Pseudomonadota</taxon>
        <taxon>Gammaproteobacteria</taxon>
        <taxon>Vibrionales</taxon>
        <taxon>Vibrionaceae</taxon>
        <taxon>Photobacterium</taxon>
    </lineage>
</organism>
<dbReference type="GeneID" id="93399437"/>
<evidence type="ECO:0000313" key="4">
    <source>
        <dbReference type="Proteomes" id="UP000516656"/>
    </source>
</evidence>
<dbReference type="Proteomes" id="UP000516656">
    <property type="component" value="Chromosome 2"/>
</dbReference>
<proteinExistence type="predicted"/>
<evidence type="ECO:0000313" key="1">
    <source>
        <dbReference type="EMBL" id="BAX55476.1"/>
    </source>
</evidence>
<evidence type="ECO:0000313" key="2">
    <source>
        <dbReference type="EMBL" id="QOD58214.1"/>
    </source>
</evidence>
<sequence length="143" mass="16738">MTQLSLEAIRQQLTERHFHADKVKIVTVEAMDPADLESCTTVENETFYNSYMNVIYGKGDRYVLGYRCNEAEIIDQAIIRKGDKYYDPTLQANSDNFEPYQFALLTEFQVFDMMKNAKSNKDFPPDVDFLFARAKYYKNIINK</sequence>